<dbReference type="GO" id="GO:0005829">
    <property type="term" value="C:cytosol"/>
    <property type="evidence" value="ECO:0007669"/>
    <property type="project" value="TreeGrafter"/>
</dbReference>
<dbReference type="SUPFAM" id="SSF53613">
    <property type="entry name" value="Ribokinase-like"/>
    <property type="match status" value="1"/>
</dbReference>
<dbReference type="Pfam" id="PF08543">
    <property type="entry name" value="Phos_pyr_kin"/>
    <property type="match status" value="1"/>
</dbReference>
<dbReference type="GO" id="GO:0009229">
    <property type="term" value="P:thiamine diphosphate biosynthetic process"/>
    <property type="evidence" value="ECO:0007669"/>
    <property type="project" value="UniProtKB-UniPathway"/>
</dbReference>
<comment type="catalytic activity">
    <reaction evidence="1">
        <text>4-amino-5-hydroxymethyl-2-methylpyrimidine + ATP = 4-amino-2-methyl-5-(phosphooxymethyl)pyrimidine + ADP + H(+)</text>
        <dbReference type="Rhea" id="RHEA:23096"/>
        <dbReference type="ChEBI" id="CHEBI:15378"/>
        <dbReference type="ChEBI" id="CHEBI:16892"/>
        <dbReference type="ChEBI" id="CHEBI:30616"/>
        <dbReference type="ChEBI" id="CHEBI:58354"/>
        <dbReference type="ChEBI" id="CHEBI:456216"/>
        <dbReference type="EC" id="2.7.1.49"/>
    </reaction>
</comment>
<evidence type="ECO:0000256" key="7">
    <source>
        <dbReference type="ARBA" id="ARBA00022777"/>
    </source>
</evidence>
<evidence type="ECO:0000256" key="5">
    <source>
        <dbReference type="ARBA" id="ARBA00022679"/>
    </source>
</evidence>
<comment type="caution">
    <text evidence="11">The sequence shown here is derived from an EMBL/GenBank/DDBJ whole genome shotgun (WGS) entry which is preliminary data.</text>
</comment>
<evidence type="ECO:0000256" key="4">
    <source>
        <dbReference type="ARBA" id="ARBA00004769"/>
    </source>
</evidence>
<dbReference type="GO" id="GO:0008972">
    <property type="term" value="F:phosphomethylpyrimidine kinase activity"/>
    <property type="evidence" value="ECO:0007669"/>
    <property type="project" value="UniProtKB-EC"/>
</dbReference>
<sequence>MEAVLSIAGSDSSGGAGIQADIKTIAAHRLFAETALTALTAQNTLGVTGVLDVDPAFVTQQIDAVFEDIRPAAVKVGMVSSAAIIEAVADALERHGATNIVVDPVMVATSGARLISEDAVEALKARLLPLADVVTPNMPEAEVLCGFSVNDDASMERAARELAGRVRGAALVKGGHGVERADDVLVASADAPACWLRAARIDTKNTHGTGCTLSSAIACGLAKGLPMEEAVRAAKDYVHGALAAGLDLGRGSGPLDHMWNETRGRG</sequence>
<keyword evidence="8" id="KW-0067">ATP-binding</keyword>
<evidence type="ECO:0000256" key="3">
    <source>
        <dbReference type="ARBA" id="ARBA00003848"/>
    </source>
</evidence>
<dbReference type="Proteomes" id="UP000285258">
    <property type="component" value="Unassembled WGS sequence"/>
</dbReference>
<dbReference type="Gene3D" id="3.40.1190.20">
    <property type="match status" value="1"/>
</dbReference>
<evidence type="ECO:0000313" key="11">
    <source>
        <dbReference type="EMBL" id="ROT88491.1"/>
    </source>
</evidence>
<dbReference type="GO" id="GO:0009228">
    <property type="term" value="P:thiamine biosynthetic process"/>
    <property type="evidence" value="ECO:0007669"/>
    <property type="project" value="UniProtKB-KW"/>
</dbReference>
<reference evidence="12" key="1">
    <citation type="submission" date="2018-05" db="EMBL/GenBank/DDBJ databases">
        <title>Genome Sequencing of selected type strains of the family Eggerthellaceae.</title>
        <authorList>
            <person name="Danylec N."/>
            <person name="Stoll D.A."/>
            <person name="Doetsch A."/>
            <person name="Huch M."/>
        </authorList>
    </citation>
    <scope>NUCLEOTIDE SEQUENCE [LARGE SCALE GENOMIC DNA]</scope>
    <source>
        <strain evidence="12">DSM 27213</strain>
    </source>
</reference>
<evidence type="ECO:0000256" key="1">
    <source>
        <dbReference type="ARBA" id="ARBA00000151"/>
    </source>
</evidence>
<evidence type="ECO:0000256" key="2">
    <source>
        <dbReference type="ARBA" id="ARBA00000565"/>
    </source>
</evidence>
<feature type="domain" description="Pyridoxamine kinase/Phosphomethylpyrimidine kinase" evidence="10">
    <location>
        <begin position="11"/>
        <end position="256"/>
    </location>
</feature>
<proteinExistence type="predicted"/>
<dbReference type="NCBIfam" id="TIGR00097">
    <property type="entry name" value="HMP-P_kinase"/>
    <property type="match status" value="1"/>
</dbReference>
<comment type="function">
    <text evidence="3">Catalyzes the phosphorylation of hydroxymethylpyrimidine phosphate (HMP-P) to HMP-PP, and of HMP to HMP-P.</text>
</comment>
<keyword evidence="9" id="KW-0784">Thiamine biosynthesis</keyword>
<comment type="catalytic activity">
    <reaction evidence="2">
        <text>4-amino-2-methyl-5-(phosphooxymethyl)pyrimidine + ATP = 4-amino-2-methyl-5-(diphosphooxymethyl)pyrimidine + ADP</text>
        <dbReference type="Rhea" id="RHEA:19893"/>
        <dbReference type="ChEBI" id="CHEBI:30616"/>
        <dbReference type="ChEBI" id="CHEBI:57841"/>
        <dbReference type="ChEBI" id="CHEBI:58354"/>
        <dbReference type="ChEBI" id="CHEBI:456216"/>
        <dbReference type="EC" id="2.7.4.7"/>
    </reaction>
</comment>
<evidence type="ECO:0000313" key="12">
    <source>
        <dbReference type="Proteomes" id="UP000285258"/>
    </source>
</evidence>
<keyword evidence="5" id="KW-0808">Transferase</keyword>
<dbReference type="InterPro" id="IPR013749">
    <property type="entry name" value="PM/HMP-P_kinase-1"/>
</dbReference>
<organism evidence="11 12">
    <name type="scientific">Gordonibacter urolithinfaciens</name>
    <dbReference type="NCBI Taxonomy" id="1335613"/>
    <lineage>
        <taxon>Bacteria</taxon>
        <taxon>Bacillati</taxon>
        <taxon>Actinomycetota</taxon>
        <taxon>Coriobacteriia</taxon>
        <taxon>Eggerthellales</taxon>
        <taxon>Eggerthellaceae</taxon>
        <taxon>Gordonibacter</taxon>
    </lineage>
</organism>
<dbReference type="EMBL" id="QIBW01000017">
    <property type="protein sequence ID" value="ROT88491.1"/>
    <property type="molecule type" value="Genomic_DNA"/>
</dbReference>
<evidence type="ECO:0000256" key="9">
    <source>
        <dbReference type="ARBA" id="ARBA00022977"/>
    </source>
</evidence>
<keyword evidence="7 11" id="KW-0418">Kinase</keyword>
<name>A0A423UHZ3_9ACTN</name>
<dbReference type="GO" id="GO:0008902">
    <property type="term" value="F:hydroxymethylpyrimidine kinase activity"/>
    <property type="evidence" value="ECO:0007669"/>
    <property type="project" value="UniProtKB-EC"/>
</dbReference>
<dbReference type="CDD" id="cd01169">
    <property type="entry name" value="HMPP_kinase"/>
    <property type="match status" value="1"/>
</dbReference>
<accession>A0A423UHZ3</accession>
<dbReference type="UniPathway" id="UPA00060">
    <property type="reaction ID" value="UER00138"/>
</dbReference>
<dbReference type="InterPro" id="IPR029056">
    <property type="entry name" value="Ribokinase-like"/>
</dbReference>
<evidence type="ECO:0000256" key="8">
    <source>
        <dbReference type="ARBA" id="ARBA00022840"/>
    </source>
</evidence>
<dbReference type="GO" id="GO:0005524">
    <property type="term" value="F:ATP binding"/>
    <property type="evidence" value="ECO:0007669"/>
    <property type="project" value="UniProtKB-KW"/>
</dbReference>
<dbReference type="InterPro" id="IPR004399">
    <property type="entry name" value="HMP/HMP-P_kinase_dom"/>
</dbReference>
<dbReference type="PANTHER" id="PTHR20858:SF17">
    <property type="entry name" value="HYDROXYMETHYLPYRIMIDINE_PHOSPHOMETHYLPYRIMIDINE KINASE THI20-RELATED"/>
    <property type="match status" value="1"/>
</dbReference>
<comment type="pathway">
    <text evidence="4">Cofactor biosynthesis; thiamine diphosphate biosynthesis; 4-amino-2-methyl-5-diphosphomethylpyrimidine from 5-amino-1-(5-phospho-D-ribosyl)imidazole: step 3/3.</text>
</comment>
<evidence type="ECO:0000256" key="6">
    <source>
        <dbReference type="ARBA" id="ARBA00022741"/>
    </source>
</evidence>
<dbReference type="AlphaFoldDB" id="A0A423UHZ3"/>
<dbReference type="PANTHER" id="PTHR20858">
    <property type="entry name" value="PHOSPHOMETHYLPYRIMIDINE KINASE"/>
    <property type="match status" value="1"/>
</dbReference>
<gene>
    <name evidence="11" type="primary">thiD</name>
    <name evidence="11" type="ORF">DMP12_12285</name>
</gene>
<evidence type="ECO:0000259" key="10">
    <source>
        <dbReference type="Pfam" id="PF08543"/>
    </source>
</evidence>
<protein>
    <submittedName>
        <fullName evidence="11">Bifunctional hydroxymethylpyrimidine kinase/phosphomethylpyrimidine kinase</fullName>
    </submittedName>
</protein>
<dbReference type="FunFam" id="3.40.1190.20:FF:000003">
    <property type="entry name" value="Phosphomethylpyrimidine kinase ThiD"/>
    <property type="match status" value="1"/>
</dbReference>
<dbReference type="RefSeq" id="WP_096226875.1">
    <property type="nucleotide sequence ID" value="NZ_CP168029.1"/>
</dbReference>
<keyword evidence="6" id="KW-0547">Nucleotide-binding</keyword>